<gene>
    <name evidence="1" type="primary">POL5</name>
    <name evidence="1" type="ORF">I7I51_07083</name>
</gene>
<evidence type="ECO:0000313" key="1">
    <source>
        <dbReference type="EMBL" id="QSS66228.1"/>
    </source>
</evidence>
<proteinExistence type="predicted"/>
<protein>
    <submittedName>
        <fullName evidence="1">DNA polymerase V</fullName>
    </submittedName>
</protein>
<organism evidence="1 2">
    <name type="scientific">Ajellomyces capsulatus</name>
    <name type="common">Darling's disease fungus</name>
    <name type="synonym">Histoplasma capsulatum</name>
    <dbReference type="NCBI Taxonomy" id="5037"/>
    <lineage>
        <taxon>Eukaryota</taxon>
        <taxon>Fungi</taxon>
        <taxon>Dikarya</taxon>
        <taxon>Ascomycota</taxon>
        <taxon>Pezizomycotina</taxon>
        <taxon>Eurotiomycetes</taxon>
        <taxon>Eurotiomycetidae</taxon>
        <taxon>Onygenales</taxon>
        <taxon>Ajellomycetaceae</taxon>
        <taxon>Histoplasma</taxon>
    </lineage>
</organism>
<dbReference type="Proteomes" id="UP000663671">
    <property type="component" value="Chromosome 3"/>
</dbReference>
<dbReference type="EMBL" id="CP069115">
    <property type="protein sequence ID" value="QSS66228.1"/>
    <property type="molecule type" value="Genomic_DNA"/>
</dbReference>
<sequence>MTKHRILVFGIQNYISRGTLFCRSCIHYHLIKMDRQEHRI</sequence>
<name>A0A8A1MHX1_AJECA</name>
<dbReference type="VEuPathDB" id="FungiDB:I7I51_07083"/>
<accession>A0A8A1MHX1</accession>
<evidence type="ECO:0000313" key="2">
    <source>
        <dbReference type="Proteomes" id="UP000663671"/>
    </source>
</evidence>
<reference evidence="1" key="1">
    <citation type="submission" date="2021-01" db="EMBL/GenBank/DDBJ databases">
        <title>Chromosome-level genome assembly of a human fungal pathogen reveals clustering of transcriptionally co-regulated genes.</title>
        <authorList>
            <person name="Voorhies M."/>
            <person name="Cohen S."/>
            <person name="Shea T.P."/>
            <person name="Petrus S."/>
            <person name="Munoz J.F."/>
            <person name="Poplawski S."/>
            <person name="Goldman W.E."/>
            <person name="Michael T."/>
            <person name="Cuomo C.A."/>
            <person name="Sil A."/>
            <person name="Beyhan S."/>
        </authorList>
    </citation>
    <scope>NUCLEOTIDE SEQUENCE</scope>
    <source>
        <strain evidence="1">WU24</strain>
    </source>
</reference>
<dbReference type="AlphaFoldDB" id="A0A8A1MHX1"/>